<gene>
    <name evidence="2" type="ORF">BAQ49_07715</name>
</gene>
<dbReference type="EMBL" id="MACH01000087">
    <property type="protein sequence ID" value="OJE45034.1"/>
    <property type="molecule type" value="Genomic_DNA"/>
</dbReference>
<sequence>MRKRVVIENRLGEKVEFGPLPPYVLVSIDLSGSEADTVRTQGYMQEGVTTGAVTMREMQYPMEFYIEGGSLADVYGYRRHLNRILNPKLGPFIITITLPHGTFQNTIVIESLPKYRPEDEQFMILQQGLLHITTPDPYWKNEIDIEVPLLSWEPIFSFPFSFRPKVQFGYKGEKQNVVNNGDVETPVKIEIFGPCTDPQITNLTTMKSVKINRDILAGERLEINTAYRQNTVELVGIDGTRRNAYNWIAPGVRLNEFRLQIGLNILDYSANTGRESATVIIRFRERYIGI</sequence>
<protein>
    <submittedName>
        <fullName evidence="2">Phage tail protein</fullName>
    </submittedName>
</protein>
<accession>A0AA44KVK9</accession>
<evidence type="ECO:0000313" key="2">
    <source>
        <dbReference type="EMBL" id="OJE45034.1"/>
    </source>
</evidence>
<name>A0AA44KVK9_9BACI</name>
<dbReference type="Proteomes" id="UP000183185">
    <property type="component" value="Unassembled WGS sequence"/>
</dbReference>
<evidence type="ECO:0000313" key="3">
    <source>
        <dbReference type="Proteomes" id="UP000183185"/>
    </source>
</evidence>
<feature type="domain" description="Siphovirus-type tail component C-terminal" evidence="1">
    <location>
        <begin position="180"/>
        <end position="287"/>
    </location>
</feature>
<proteinExistence type="predicted"/>
<dbReference type="AlphaFoldDB" id="A0AA44KVK9"/>
<dbReference type="Gene3D" id="2.60.120.860">
    <property type="match status" value="1"/>
</dbReference>
<organism evidence="2 3">
    <name type="scientific">Bacillus proteolyticus</name>
    <dbReference type="NCBI Taxonomy" id="2026192"/>
    <lineage>
        <taxon>Bacteria</taxon>
        <taxon>Bacillati</taxon>
        <taxon>Bacillota</taxon>
        <taxon>Bacilli</taxon>
        <taxon>Bacillales</taxon>
        <taxon>Bacillaceae</taxon>
        <taxon>Bacillus</taxon>
        <taxon>Bacillus cereus group</taxon>
    </lineage>
</organism>
<dbReference type="Pfam" id="PF22768">
    <property type="entry name" value="SPP1_Dit"/>
    <property type="match status" value="1"/>
</dbReference>
<dbReference type="InterPro" id="IPR054738">
    <property type="entry name" value="Siphovirus-type_tail_C"/>
</dbReference>
<evidence type="ECO:0000259" key="1">
    <source>
        <dbReference type="Pfam" id="PF22768"/>
    </source>
</evidence>
<reference evidence="2 3" key="1">
    <citation type="submission" date="2016-06" db="EMBL/GenBank/DDBJ databases">
        <title>First insights into the genetic diversity and population structure of in the Bacillus cereus group bacteria from diverse marine environments.</title>
        <authorList>
            <person name="Liu Y."/>
            <person name="Lai Q."/>
            <person name="Shao Z."/>
        </authorList>
    </citation>
    <scope>NUCLEOTIDE SEQUENCE [LARGE SCALE GENOMIC DNA]</scope>
    <source>
        <strain evidence="2 3">TD42</strain>
    </source>
</reference>
<dbReference type="RefSeq" id="WP_071745856.1">
    <property type="nucleotide sequence ID" value="NZ_MACH01000087.1"/>
</dbReference>
<comment type="caution">
    <text evidence="2">The sequence shown here is derived from an EMBL/GenBank/DDBJ whole genome shotgun (WGS) entry which is preliminary data.</text>
</comment>